<keyword evidence="1" id="KW-0812">Transmembrane</keyword>
<dbReference type="RefSeq" id="WP_210658686.1">
    <property type="nucleotide sequence ID" value="NZ_JAGKSP010000005.1"/>
</dbReference>
<protein>
    <submittedName>
        <fullName evidence="2">DUF2705 family protein</fullName>
    </submittedName>
</protein>
<feature type="transmembrane region" description="Helical" evidence="1">
    <location>
        <begin position="150"/>
        <end position="171"/>
    </location>
</feature>
<organism evidence="2 3">
    <name type="scientific">Paenibacillus lignilyticus</name>
    <dbReference type="NCBI Taxonomy" id="1172615"/>
    <lineage>
        <taxon>Bacteria</taxon>
        <taxon>Bacillati</taxon>
        <taxon>Bacillota</taxon>
        <taxon>Bacilli</taxon>
        <taxon>Bacillales</taxon>
        <taxon>Paenibacillaceae</taxon>
        <taxon>Paenibacillus</taxon>
    </lineage>
</organism>
<name>A0ABS5CCZ6_9BACL</name>
<keyword evidence="1" id="KW-1133">Transmembrane helix</keyword>
<dbReference type="EMBL" id="JAGKSP010000005">
    <property type="protein sequence ID" value="MBP3963866.1"/>
    <property type="molecule type" value="Genomic_DNA"/>
</dbReference>
<feature type="transmembrane region" description="Helical" evidence="1">
    <location>
        <begin position="178"/>
        <end position="199"/>
    </location>
</feature>
<comment type="caution">
    <text evidence="2">The sequence shown here is derived from an EMBL/GenBank/DDBJ whole genome shotgun (WGS) entry which is preliminary data.</text>
</comment>
<reference evidence="2 3" key="1">
    <citation type="submission" date="2021-04" db="EMBL/GenBank/DDBJ databases">
        <title>Paenibacillus sp. DLE-14 whole genome sequence.</title>
        <authorList>
            <person name="Ham Y.J."/>
        </authorList>
    </citation>
    <scope>NUCLEOTIDE SEQUENCE [LARGE SCALE GENOMIC DNA]</scope>
    <source>
        <strain evidence="2 3">DLE-14</strain>
    </source>
</reference>
<sequence length="259" mass="28204">MQQVVRKLLVNELHKLYTRMGTRIMVLLVPVMVIAAGLLCFYSGEQEIQVQDGWEFLDLVLTAVPNLMNIVTLFTIIVAAGIVASEFSGGTIKLLLIRPYSRSQFLLAKYTAVLLFGLSLALIMVITAFITGGFLFGFGAGDAENVVANVVKATAFGVIGLVVMVTFAFMISSVLRSGAVAIGVSIFFLLSGPQLAYMLKSFAWTKYLLFANLDLYSYTAGRPFLSDMTLTFSLLVLAGYMAVFGVLAWVIFAKRDVAN</sequence>
<evidence type="ECO:0000256" key="1">
    <source>
        <dbReference type="SAM" id="Phobius"/>
    </source>
</evidence>
<keyword evidence="3" id="KW-1185">Reference proteome</keyword>
<dbReference type="Proteomes" id="UP000673394">
    <property type="component" value="Unassembled WGS sequence"/>
</dbReference>
<dbReference type="PANTHER" id="PTHR37305:SF1">
    <property type="entry name" value="MEMBRANE PROTEIN"/>
    <property type="match status" value="1"/>
</dbReference>
<keyword evidence="1" id="KW-0472">Membrane</keyword>
<gene>
    <name evidence="2" type="ORF">I8J30_14205</name>
</gene>
<feature type="transmembrane region" description="Helical" evidence="1">
    <location>
        <begin position="232"/>
        <end position="252"/>
    </location>
</feature>
<dbReference type="Pfam" id="PF12730">
    <property type="entry name" value="ABC2_membrane_4"/>
    <property type="match status" value="1"/>
</dbReference>
<feature type="transmembrane region" description="Helical" evidence="1">
    <location>
        <begin position="105"/>
        <end position="138"/>
    </location>
</feature>
<feature type="transmembrane region" description="Helical" evidence="1">
    <location>
        <begin position="64"/>
        <end position="84"/>
    </location>
</feature>
<evidence type="ECO:0000313" key="2">
    <source>
        <dbReference type="EMBL" id="MBP3963866.1"/>
    </source>
</evidence>
<evidence type="ECO:0000313" key="3">
    <source>
        <dbReference type="Proteomes" id="UP000673394"/>
    </source>
</evidence>
<accession>A0ABS5CCZ6</accession>
<feature type="transmembrane region" description="Helical" evidence="1">
    <location>
        <begin position="24"/>
        <end position="44"/>
    </location>
</feature>
<proteinExistence type="predicted"/>
<dbReference type="PANTHER" id="PTHR37305">
    <property type="entry name" value="INTEGRAL MEMBRANE PROTEIN-RELATED"/>
    <property type="match status" value="1"/>
</dbReference>